<comment type="caution">
    <text evidence="1">The sequence shown here is derived from an EMBL/GenBank/DDBJ whole genome shotgun (WGS) entry which is preliminary data.</text>
</comment>
<evidence type="ECO:0000313" key="1">
    <source>
        <dbReference type="EMBL" id="MEE1971756.1"/>
    </source>
</evidence>
<accession>A0ABU7IG07</accession>
<sequence>MEEGGGKQTHSLKLETKDGYIFTLRSINKNPEPLVPKWAKTLGLENIIVDGISAQHPYAAIAVAKLAEKSNLLHTQPKAVFLPRQNALGTYNKDYGNKIYLLEHETDGGKNWTPFKQVKEIVDTEKLQESKMELGAMLKIDKSAFIRARLLDIVIGDWDRHSKQWGWVVIENETGHMAIPLAGDRDNAFFSIDGIIPSIISNKYILPDLQSFQEDIDYLPGLVMPIDIYFLKNTSRENFIKEADLLQNKLTDLAIEESFKAWPNSIFELDGEEIINSIKSRRDKLPQIANEFYEIIKDKDYLTEPLKGSEDLKLPSSLIRCFDCP</sequence>
<name>A0ABU7IG07_9FLAO</name>
<dbReference type="EMBL" id="JAZDDF010000001">
    <property type="protein sequence ID" value="MEE1971756.1"/>
    <property type="molecule type" value="Genomic_DNA"/>
</dbReference>
<evidence type="ECO:0008006" key="3">
    <source>
        <dbReference type="Google" id="ProtNLM"/>
    </source>
</evidence>
<evidence type="ECO:0000313" key="2">
    <source>
        <dbReference type="Proteomes" id="UP001343698"/>
    </source>
</evidence>
<organism evidence="1 2">
    <name type="scientific">Maribacter flavus</name>
    <dbReference type="NCBI Taxonomy" id="1658664"/>
    <lineage>
        <taxon>Bacteria</taxon>
        <taxon>Pseudomonadati</taxon>
        <taxon>Bacteroidota</taxon>
        <taxon>Flavobacteriia</taxon>
        <taxon>Flavobacteriales</taxon>
        <taxon>Flavobacteriaceae</taxon>
        <taxon>Maribacter</taxon>
    </lineage>
</organism>
<reference evidence="1 2" key="1">
    <citation type="submission" date="2024-01" db="EMBL/GenBank/DDBJ databases">
        <title>Maribacter spp. originated from different algae showed divergent polysaccharides utilization ability.</title>
        <authorList>
            <person name="Wang H."/>
            <person name="Wu Y."/>
        </authorList>
    </citation>
    <scope>NUCLEOTIDE SEQUENCE [LARGE SCALE GENOMIC DNA]</scope>
    <source>
        <strain evidence="1 2">KPT27_14</strain>
    </source>
</reference>
<keyword evidence="2" id="KW-1185">Reference proteome</keyword>
<dbReference type="Proteomes" id="UP001343698">
    <property type="component" value="Unassembled WGS sequence"/>
</dbReference>
<proteinExistence type="predicted"/>
<dbReference type="RefSeq" id="WP_272636174.1">
    <property type="nucleotide sequence ID" value="NZ_JAZDDF010000001.1"/>
</dbReference>
<protein>
    <recommendedName>
        <fullName evidence="3">HipA domain-containing protein</fullName>
    </recommendedName>
</protein>
<gene>
    <name evidence="1" type="ORF">V1H85_04820</name>
</gene>